<proteinExistence type="predicted"/>
<dbReference type="InterPro" id="IPR001810">
    <property type="entry name" value="F-box_dom"/>
</dbReference>
<dbReference type="SUPFAM" id="SSF81383">
    <property type="entry name" value="F-box domain"/>
    <property type="match status" value="1"/>
</dbReference>
<dbReference type="Proteomes" id="UP000663882">
    <property type="component" value="Unassembled WGS sequence"/>
</dbReference>
<accession>A0A815RBY2</accession>
<dbReference type="OrthoDB" id="10010369at2759"/>
<feature type="non-terminal residue" evidence="2">
    <location>
        <position position="126"/>
    </location>
</feature>
<protein>
    <recommendedName>
        <fullName evidence="1">F-box domain-containing protein</fullName>
    </recommendedName>
</protein>
<sequence>MGNSCSQLNDLPDEILLFIFKELNNIEVLYSLMDINKRLNKIVHDSTFTSHLSLLRHYPDHSIYPLTDSMLDRFCSKILPEIHHKIKWIKLESPSMKRILLATNYPNLYGLSLYNLDKEIAKSLVT</sequence>
<name>A0A815RBY2_9BILA</name>
<dbReference type="EMBL" id="CAJNOO010007855">
    <property type="protein sequence ID" value="CAF1475002.1"/>
    <property type="molecule type" value="Genomic_DNA"/>
</dbReference>
<gene>
    <name evidence="2" type="ORF">RFH988_LOCUS37717</name>
</gene>
<comment type="caution">
    <text evidence="2">The sequence shown here is derived from an EMBL/GenBank/DDBJ whole genome shotgun (WGS) entry which is preliminary data.</text>
</comment>
<dbReference type="PROSITE" id="PS50181">
    <property type="entry name" value="FBOX"/>
    <property type="match status" value="1"/>
</dbReference>
<dbReference type="InterPro" id="IPR036047">
    <property type="entry name" value="F-box-like_dom_sf"/>
</dbReference>
<dbReference type="AlphaFoldDB" id="A0A815RBY2"/>
<evidence type="ECO:0000313" key="2">
    <source>
        <dbReference type="EMBL" id="CAF1475002.1"/>
    </source>
</evidence>
<dbReference type="Gene3D" id="3.80.10.10">
    <property type="entry name" value="Ribonuclease Inhibitor"/>
    <property type="match status" value="1"/>
</dbReference>
<feature type="domain" description="F-box" evidence="1">
    <location>
        <begin position="5"/>
        <end position="52"/>
    </location>
</feature>
<evidence type="ECO:0000259" key="1">
    <source>
        <dbReference type="PROSITE" id="PS50181"/>
    </source>
</evidence>
<dbReference type="InterPro" id="IPR032675">
    <property type="entry name" value="LRR_dom_sf"/>
</dbReference>
<dbReference type="Pfam" id="PF12937">
    <property type="entry name" value="F-box-like"/>
    <property type="match status" value="1"/>
</dbReference>
<organism evidence="2 3">
    <name type="scientific">Rotaria sordida</name>
    <dbReference type="NCBI Taxonomy" id="392033"/>
    <lineage>
        <taxon>Eukaryota</taxon>
        <taxon>Metazoa</taxon>
        <taxon>Spiralia</taxon>
        <taxon>Gnathifera</taxon>
        <taxon>Rotifera</taxon>
        <taxon>Eurotatoria</taxon>
        <taxon>Bdelloidea</taxon>
        <taxon>Philodinida</taxon>
        <taxon>Philodinidae</taxon>
        <taxon>Rotaria</taxon>
    </lineage>
</organism>
<reference evidence="2" key="1">
    <citation type="submission" date="2021-02" db="EMBL/GenBank/DDBJ databases">
        <authorList>
            <person name="Nowell W R."/>
        </authorList>
    </citation>
    <scope>NUCLEOTIDE SEQUENCE</scope>
</reference>
<evidence type="ECO:0000313" key="3">
    <source>
        <dbReference type="Proteomes" id="UP000663882"/>
    </source>
</evidence>